<reference evidence="1 2" key="1">
    <citation type="submission" date="2018-10" db="EMBL/GenBank/DDBJ databases">
        <title>Draft genome of Cortibacter populi DSM10536.</title>
        <authorList>
            <person name="Bernier A.-M."/>
            <person name="Bernard K."/>
        </authorList>
    </citation>
    <scope>NUCLEOTIDE SEQUENCE [LARGE SCALE GENOMIC DNA]</scope>
    <source>
        <strain evidence="1 2">DSM 105136</strain>
    </source>
</reference>
<organism evidence="1 2">
    <name type="scientific">Corticibacter populi</name>
    <dbReference type="NCBI Taxonomy" id="1550736"/>
    <lineage>
        <taxon>Bacteria</taxon>
        <taxon>Pseudomonadati</taxon>
        <taxon>Pseudomonadota</taxon>
        <taxon>Betaproteobacteria</taxon>
        <taxon>Burkholderiales</taxon>
        <taxon>Comamonadaceae</taxon>
        <taxon>Corticibacter</taxon>
    </lineage>
</organism>
<sequence length="75" mass="7904">MGTESVCSTEERQAAPSQPKNLITIFSWVTQEVKNAAGKTPVAAQTGRLGKAGNAARCVFDLLPFGLSRQARAAV</sequence>
<keyword evidence="2" id="KW-1185">Reference proteome</keyword>
<name>A0A3M6QPA2_9BURK</name>
<accession>A0A3M6QPA2</accession>
<evidence type="ECO:0000313" key="1">
    <source>
        <dbReference type="EMBL" id="RMX04884.1"/>
    </source>
</evidence>
<proteinExistence type="predicted"/>
<protein>
    <submittedName>
        <fullName evidence="1">Uncharacterized protein</fullName>
    </submittedName>
</protein>
<dbReference type="EMBL" id="RDQO01000004">
    <property type="protein sequence ID" value="RMX04884.1"/>
    <property type="molecule type" value="Genomic_DNA"/>
</dbReference>
<dbReference type="AlphaFoldDB" id="A0A3M6QPA2"/>
<evidence type="ECO:0000313" key="2">
    <source>
        <dbReference type="Proteomes" id="UP000278006"/>
    </source>
</evidence>
<dbReference type="Proteomes" id="UP000278006">
    <property type="component" value="Unassembled WGS sequence"/>
</dbReference>
<gene>
    <name evidence="1" type="ORF">D8I35_13565</name>
</gene>
<comment type="caution">
    <text evidence="1">The sequence shown here is derived from an EMBL/GenBank/DDBJ whole genome shotgun (WGS) entry which is preliminary data.</text>
</comment>